<dbReference type="Pfam" id="PF00809">
    <property type="entry name" value="Pterin_bind"/>
    <property type="match status" value="1"/>
</dbReference>
<evidence type="ECO:0000256" key="8">
    <source>
        <dbReference type="ARBA" id="ARBA00022909"/>
    </source>
</evidence>
<dbReference type="PANTHER" id="PTHR20941:SF1">
    <property type="entry name" value="FOLIC ACID SYNTHESIS PROTEIN FOL1"/>
    <property type="match status" value="1"/>
</dbReference>
<proteinExistence type="predicted"/>
<keyword evidence="6" id="KW-0479">Metal-binding</keyword>
<name>A0A9D9HJ34_9BACT</name>
<keyword evidence="5 10" id="KW-0808">Transferase</keyword>
<sequence>MGIINVTGDSFYSGSRYLGEDGTPAVERILSTAEKMIAEGATIIDIGACSTRPGAEPVGEEEEWRRLEPALSALWTRFPDIHISIDTWWSSVIIMAHRLMLEIAGRAEPELIVNDISAGEDDPGMLPAAGRLGLRYIAMHKRGTSSTMQGMCDYDNVTEDVTRYFQDFGTKAAAAGVKEWILDPGFGFAKTMEQNYRLLAGLGSFSRPGLFGSGTPPRILVGVSRKSMIYRLHGISPEESLSQTQVLHLAALERGATILRVHDVAEAARTVRTFNALRRDSDDNKDVIPGAGRTLRQ</sequence>
<keyword evidence="7" id="KW-0460">Magnesium</keyword>
<dbReference type="NCBIfam" id="TIGR01496">
    <property type="entry name" value="DHPS"/>
    <property type="match status" value="1"/>
</dbReference>
<protein>
    <recommendedName>
        <fullName evidence="4">dihydropteroate synthase</fullName>
        <ecNumber evidence="4">2.5.1.15</ecNumber>
    </recommendedName>
</protein>
<reference evidence="10" key="2">
    <citation type="journal article" date="2021" name="PeerJ">
        <title>Extensive microbial diversity within the chicken gut microbiome revealed by metagenomics and culture.</title>
        <authorList>
            <person name="Gilroy R."/>
            <person name="Ravi A."/>
            <person name="Getino M."/>
            <person name="Pursley I."/>
            <person name="Horton D.L."/>
            <person name="Alikhan N.F."/>
            <person name="Baker D."/>
            <person name="Gharbi K."/>
            <person name="Hall N."/>
            <person name="Watson M."/>
            <person name="Adriaenssens E.M."/>
            <person name="Foster-Nyarko E."/>
            <person name="Jarju S."/>
            <person name="Secka A."/>
            <person name="Antonio M."/>
            <person name="Oren A."/>
            <person name="Chaudhuri R.R."/>
            <person name="La Ragione R."/>
            <person name="Hildebrand F."/>
            <person name="Pallen M.J."/>
        </authorList>
    </citation>
    <scope>NUCLEOTIDE SEQUENCE</scope>
    <source>
        <strain evidence="10">B1-20833</strain>
    </source>
</reference>
<comment type="cofactor">
    <cofactor evidence="2">
        <name>Mg(2+)</name>
        <dbReference type="ChEBI" id="CHEBI:18420"/>
    </cofactor>
</comment>
<dbReference type="PANTHER" id="PTHR20941">
    <property type="entry name" value="FOLATE SYNTHESIS PROTEINS"/>
    <property type="match status" value="1"/>
</dbReference>
<evidence type="ECO:0000313" key="10">
    <source>
        <dbReference type="EMBL" id="MBO8453077.1"/>
    </source>
</evidence>
<gene>
    <name evidence="10" type="primary">folP</name>
    <name evidence="10" type="ORF">IAC06_09395</name>
</gene>
<reference evidence="10" key="1">
    <citation type="submission" date="2020-10" db="EMBL/GenBank/DDBJ databases">
        <authorList>
            <person name="Gilroy R."/>
        </authorList>
    </citation>
    <scope>NUCLEOTIDE SEQUENCE</scope>
    <source>
        <strain evidence="10">B1-20833</strain>
    </source>
</reference>
<dbReference type="InterPro" id="IPR011005">
    <property type="entry name" value="Dihydropteroate_synth-like_sf"/>
</dbReference>
<dbReference type="Gene3D" id="3.20.20.20">
    <property type="entry name" value="Dihydropteroate synthase-like"/>
    <property type="match status" value="1"/>
</dbReference>
<dbReference type="PROSITE" id="PS00793">
    <property type="entry name" value="DHPS_2"/>
    <property type="match status" value="1"/>
</dbReference>
<dbReference type="Proteomes" id="UP000823661">
    <property type="component" value="Unassembled WGS sequence"/>
</dbReference>
<evidence type="ECO:0000256" key="5">
    <source>
        <dbReference type="ARBA" id="ARBA00022679"/>
    </source>
</evidence>
<keyword evidence="8" id="KW-0289">Folate biosynthesis</keyword>
<feature type="domain" description="Pterin-binding" evidence="9">
    <location>
        <begin position="1"/>
        <end position="272"/>
    </location>
</feature>
<comment type="catalytic activity">
    <reaction evidence="1">
        <text>(7,8-dihydropterin-6-yl)methyl diphosphate + 4-aminobenzoate = 7,8-dihydropteroate + diphosphate</text>
        <dbReference type="Rhea" id="RHEA:19949"/>
        <dbReference type="ChEBI" id="CHEBI:17836"/>
        <dbReference type="ChEBI" id="CHEBI:17839"/>
        <dbReference type="ChEBI" id="CHEBI:33019"/>
        <dbReference type="ChEBI" id="CHEBI:72950"/>
        <dbReference type="EC" id="2.5.1.15"/>
    </reaction>
</comment>
<dbReference type="InterPro" id="IPR000489">
    <property type="entry name" value="Pterin-binding_dom"/>
</dbReference>
<accession>A0A9D9HJ34</accession>
<dbReference type="EMBL" id="JADIMI010000088">
    <property type="protein sequence ID" value="MBO8453077.1"/>
    <property type="molecule type" value="Genomic_DNA"/>
</dbReference>
<evidence type="ECO:0000256" key="2">
    <source>
        <dbReference type="ARBA" id="ARBA00001946"/>
    </source>
</evidence>
<organism evidence="10 11">
    <name type="scientific">Candidatus Cryptobacteroides intestinavium</name>
    <dbReference type="NCBI Taxonomy" id="2840766"/>
    <lineage>
        <taxon>Bacteria</taxon>
        <taxon>Pseudomonadati</taxon>
        <taxon>Bacteroidota</taxon>
        <taxon>Bacteroidia</taxon>
        <taxon>Bacteroidales</taxon>
        <taxon>Candidatus Cryptobacteroides</taxon>
    </lineage>
</organism>
<evidence type="ECO:0000256" key="6">
    <source>
        <dbReference type="ARBA" id="ARBA00022723"/>
    </source>
</evidence>
<evidence type="ECO:0000256" key="1">
    <source>
        <dbReference type="ARBA" id="ARBA00000012"/>
    </source>
</evidence>
<dbReference type="EC" id="2.5.1.15" evidence="4"/>
<dbReference type="GO" id="GO:0004156">
    <property type="term" value="F:dihydropteroate synthase activity"/>
    <property type="evidence" value="ECO:0007669"/>
    <property type="project" value="UniProtKB-EC"/>
</dbReference>
<evidence type="ECO:0000259" key="9">
    <source>
        <dbReference type="PROSITE" id="PS50972"/>
    </source>
</evidence>
<dbReference type="GO" id="GO:0046872">
    <property type="term" value="F:metal ion binding"/>
    <property type="evidence" value="ECO:0007669"/>
    <property type="project" value="UniProtKB-KW"/>
</dbReference>
<dbReference type="GO" id="GO:0046656">
    <property type="term" value="P:folic acid biosynthetic process"/>
    <property type="evidence" value="ECO:0007669"/>
    <property type="project" value="UniProtKB-KW"/>
</dbReference>
<evidence type="ECO:0000256" key="4">
    <source>
        <dbReference type="ARBA" id="ARBA00012458"/>
    </source>
</evidence>
<comment type="pathway">
    <text evidence="3">Cofactor biosynthesis; tetrahydrofolate biosynthesis; 7,8-dihydrofolate from 2-amino-4-hydroxy-6-hydroxymethyl-7,8-dihydropteridine diphosphate and 4-aminobenzoate: step 1/2.</text>
</comment>
<evidence type="ECO:0000256" key="3">
    <source>
        <dbReference type="ARBA" id="ARBA00004763"/>
    </source>
</evidence>
<dbReference type="GO" id="GO:0046654">
    <property type="term" value="P:tetrahydrofolate biosynthetic process"/>
    <property type="evidence" value="ECO:0007669"/>
    <property type="project" value="TreeGrafter"/>
</dbReference>
<evidence type="ECO:0000313" key="11">
    <source>
        <dbReference type="Proteomes" id="UP000823661"/>
    </source>
</evidence>
<dbReference type="GO" id="GO:0005829">
    <property type="term" value="C:cytosol"/>
    <property type="evidence" value="ECO:0007669"/>
    <property type="project" value="TreeGrafter"/>
</dbReference>
<dbReference type="CDD" id="cd00739">
    <property type="entry name" value="DHPS"/>
    <property type="match status" value="1"/>
</dbReference>
<evidence type="ECO:0000256" key="7">
    <source>
        <dbReference type="ARBA" id="ARBA00022842"/>
    </source>
</evidence>
<dbReference type="SUPFAM" id="SSF51717">
    <property type="entry name" value="Dihydropteroate synthetase-like"/>
    <property type="match status" value="1"/>
</dbReference>
<comment type="caution">
    <text evidence="10">The sequence shown here is derived from an EMBL/GenBank/DDBJ whole genome shotgun (WGS) entry which is preliminary data.</text>
</comment>
<dbReference type="PROSITE" id="PS50972">
    <property type="entry name" value="PTERIN_BINDING"/>
    <property type="match status" value="1"/>
</dbReference>
<dbReference type="AlphaFoldDB" id="A0A9D9HJ34"/>
<dbReference type="InterPro" id="IPR006390">
    <property type="entry name" value="DHP_synth_dom"/>
</dbReference>
<dbReference type="InterPro" id="IPR045031">
    <property type="entry name" value="DHP_synth-like"/>
</dbReference>